<dbReference type="InterPro" id="IPR000933">
    <property type="entry name" value="Glyco_hydro_29"/>
</dbReference>
<dbReference type="GO" id="GO:0016139">
    <property type="term" value="P:glycoside catabolic process"/>
    <property type="evidence" value="ECO:0007669"/>
    <property type="project" value="TreeGrafter"/>
</dbReference>
<dbReference type="GO" id="GO:0006004">
    <property type="term" value="P:fucose metabolic process"/>
    <property type="evidence" value="ECO:0007669"/>
    <property type="project" value="InterPro"/>
</dbReference>
<evidence type="ECO:0000313" key="9">
    <source>
        <dbReference type="EMBL" id="TWU44280.1"/>
    </source>
</evidence>
<dbReference type="RefSeq" id="WP_197171197.1">
    <property type="nucleotide sequence ID" value="NZ_SJPY01000002.1"/>
</dbReference>
<dbReference type="SMART" id="SM00812">
    <property type="entry name" value="Alpha_L_fucos"/>
    <property type="match status" value="1"/>
</dbReference>
<dbReference type="GO" id="GO:0004560">
    <property type="term" value="F:alpha-L-fucosidase activity"/>
    <property type="evidence" value="ECO:0007669"/>
    <property type="project" value="InterPro"/>
</dbReference>
<dbReference type="Gene3D" id="3.20.20.80">
    <property type="entry name" value="Glycosidases"/>
    <property type="match status" value="1"/>
</dbReference>
<evidence type="ECO:0000256" key="6">
    <source>
        <dbReference type="ARBA" id="ARBA00023295"/>
    </source>
</evidence>
<dbReference type="PANTHER" id="PTHR10030">
    <property type="entry name" value="ALPHA-L-FUCOSIDASE"/>
    <property type="match status" value="1"/>
</dbReference>
<dbReference type="AlphaFoldDB" id="A0A5C6E668"/>
<protein>
    <recommendedName>
        <fullName evidence="3">alpha-L-fucosidase</fullName>
        <ecNumber evidence="3">3.2.1.51</ecNumber>
    </recommendedName>
</protein>
<dbReference type="SUPFAM" id="SSF51445">
    <property type="entry name" value="(Trans)glycosidases"/>
    <property type="match status" value="1"/>
</dbReference>
<keyword evidence="10" id="KW-1185">Reference proteome</keyword>
<evidence type="ECO:0000256" key="3">
    <source>
        <dbReference type="ARBA" id="ARBA00012662"/>
    </source>
</evidence>
<accession>A0A5C6E668</accession>
<dbReference type="InterPro" id="IPR016286">
    <property type="entry name" value="FUC_metazoa-typ"/>
</dbReference>
<keyword evidence="5" id="KW-0378">Hydrolase</keyword>
<dbReference type="GO" id="GO:0005764">
    <property type="term" value="C:lysosome"/>
    <property type="evidence" value="ECO:0007669"/>
    <property type="project" value="TreeGrafter"/>
</dbReference>
<comment type="caution">
    <text evidence="9">The sequence shown here is derived from an EMBL/GenBank/DDBJ whole genome shotgun (WGS) entry which is preliminary data.</text>
</comment>
<evidence type="ECO:0000256" key="5">
    <source>
        <dbReference type="ARBA" id="ARBA00022801"/>
    </source>
</evidence>
<dbReference type="InterPro" id="IPR017853">
    <property type="entry name" value="GH"/>
</dbReference>
<evidence type="ECO:0000256" key="4">
    <source>
        <dbReference type="ARBA" id="ARBA00022729"/>
    </source>
</evidence>
<feature type="domain" description="Glycoside hydrolase family 29 N-terminal" evidence="8">
    <location>
        <begin position="53"/>
        <end position="304"/>
    </location>
</feature>
<dbReference type="InterPro" id="IPR013780">
    <property type="entry name" value="Glyco_hydro_b"/>
</dbReference>
<dbReference type="EC" id="3.2.1.51" evidence="3"/>
<gene>
    <name evidence="9" type="ORF">Q31b_18160</name>
</gene>
<name>A0A5C6E668_9BACT</name>
<dbReference type="PROSITE" id="PS51257">
    <property type="entry name" value="PROKAR_LIPOPROTEIN"/>
    <property type="match status" value="1"/>
</dbReference>
<dbReference type="Gene3D" id="2.60.40.1180">
    <property type="entry name" value="Golgi alpha-mannosidase II"/>
    <property type="match status" value="1"/>
</dbReference>
<reference evidence="9 10" key="1">
    <citation type="submission" date="2019-02" db="EMBL/GenBank/DDBJ databases">
        <title>Deep-cultivation of Planctomycetes and their phenomic and genomic characterization uncovers novel biology.</title>
        <authorList>
            <person name="Wiegand S."/>
            <person name="Jogler M."/>
            <person name="Boedeker C."/>
            <person name="Pinto D."/>
            <person name="Vollmers J."/>
            <person name="Rivas-Marin E."/>
            <person name="Kohn T."/>
            <person name="Peeters S.H."/>
            <person name="Heuer A."/>
            <person name="Rast P."/>
            <person name="Oberbeckmann S."/>
            <person name="Bunk B."/>
            <person name="Jeske O."/>
            <person name="Meyerdierks A."/>
            <person name="Storesund J.E."/>
            <person name="Kallscheuer N."/>
            <person name="Luecker S."/>
            <person name="Lage O.M."/>
            <person name="Pohl T."/>
            <person name="Merkel B.J."/>
            <person name="Hornburger P."/>
            <person name="Mueller R.-W."/>
            <person name="Bruemmer F."/>
            <person name="Labrenz M."/>
            <person name="Spormann A.M."/>
            <person name="Op Den Camp H."/>
            <person name="Overmann J."/>
            <person name="Amann R."/>
            <person name="Jetten M.S.M."/>
            <person name="Mascher T."/>
            <person name="Medema M.H."/>
            <person name="Devos D.P."/>
            <person name="Kaster A.-K."/>
            <person name="Ovreas L."/>
            <person name="Rohde M."/>
            <person name="Galperin M.Y."/>
            <person name="Jogler C."/>
        </authorList>
    </citation>
    <scope>NUCLEOTIDE SEQUENCE [LARGE SCALE GENOMIC DNA]</scope>
    <source>
        <strain evidence="9 10">Q31b</strain>
    </source>
</reference>
<keyword evidence="4 7" id="KW-0732">Signal</keyword>
<dbReference type="Proteomes" id="UP000315471">
    <property type="component" value="Unassembled WGS sequence"/>
</dbReference>
<dbReference type="PRINTS" id="PR00741">
    <property type="entry name" value="GLHYDRLASE29"/>
</dbReference>
<evidence type="ECO:0000256" key="1">
    <source>
        <dbReference type="ARBA" id="ARBA00004071"/>
    </source>
</evidence>
<comment type="function">
    <text evidence="1">Alpha-L-fucosidase is responsible for hydrolyzing the alpha-1,6-linked fucose joined to the reducing-end N-acetylglucosamine of the carbohydrate moieties of glycoproteins.</text>
</comment>
<keyword evidence="6" id="KW-0326">Glycosidase</keyword>
<evidence type="ECO:0000313" key="10">
    <source>
        <dbReference type="Proteomes" id="UP000315471"/>
    </source>
</evidence>
<dbReference type="InterPro" id="IPR057739">
    <property type="entry name" value="Glyco_hydro_29_N"/>
</dbReference>
<feature type="signal peptide" evidence="7">
    <location>
        <begin position="1"/>
        <end position="23"/>
    </location>
</feature>
<evidence type="ECO:0000256" key="2">
    <source>
        <dbReference type="ARBA" id="ARBA00007951"/>
    </source>
</evidence>
<evidence type="ECO:0000256" key="7">
    <source>
        <dbReference type="SAM" id="SignalP"/>
    </source>
</evidence>
<evidence type="ECO:0000259" key="8">
    <source>
        <dbReference type="Pfam" id="PF01120"/>
    </source>
</evidence>
<sequence length="590" mass="66048" precursor="true">MKIRTCALLGWLSVLMFSCNAGAQTDAAEEQLQWFKDAKFGMFIHFQAPRNGEFNPANLDTKEWVRIAKAGGMKYMTLTTSQSSYVPLWNSSFSDRDVTDRTSWTRDIVKELAEACKAEGIRMGCYYPIADPPNPIYNEPDVGGEIRPYVEYLHGMMKELCENYHPCLIWFDASRRFRDPAEKPLLRQQEMVDMLNSYGTLSNSRLGDDDALRYVNYLTMNDNMMPSINLGVPFESAVTMGRSWHYRANDTLKSPQVLIEQLINTAGNGGNYLLNVGPDKDGVIPKEMEDRLKIVGDWLQRNGEAIYGTEPGPYRYEIDWGTITQRKNEDSTSLYLNVANWPSDGKFTLFGVNHPVLKASLLATGEVIKSESKFDASSGQNLMTLELPQEAPDDYVSVIKLEVAGTVSMDPAHMQLNGGKVILDTYNATIHDAKYVPGKPTKAIDMKMFTVPDRRPLLPGEITGPWDYQMYRKAGEGVMPGRAITVSGFQTKGQALSWDFKVFEPGTFNVVIDCRGNRNQNGDDEGKLRAYVAGQSIEGHLNIVGLGKAQLGKIQIEKPGTYTFTLEVVSDFKNALRYGGVTLVPERQET</sequence>
<organism evidence="9 10">
    <name type="scientific">Novipirellula aureliae</name>
    <dbReference type="NCBI Taxonomy" id="2527966"/>
    <lineage>
        <taxon>Bacteria</taxon>
        <taxon>Pseudomonadati</taxon>
        <taxon>Planctomycetota</taxon>
        <taxon>Planctomycetia</taxon>
        <taxon>Pirellulales</taxon>
        <taxon>Pirellulaceae</taxon>
        <taxon>Novipirellula</taxon>
    </lineage>
</organism>
<proteinExistence type="inferred from homology"/>
<dbReference type="PANTHER" id="PTHR10030:SF37">
    <property type="entry name" value="ALPHA-L-FUCOSIDASE-RELATED"/>
    <property type="match status" value="1"/>
</dbReference>
<dbReference type="EMBL" id="SJPY01000002">
    <property type="protein sequence ID" value="TWU44280.1"/>
    <property type="molecule type" value="Genomic_DNA"/>
</dbReference>
<feature type="chain" id="PRO_5022948248" description="alpha-L-fucosidase" evidence="7">
    <location>
        <begin position="24"/>
        <end position="590"/>
    </location>
</feature>
<comment type="similarity">
    <text evidence="2">Belongs to the glycosyl hydrolase 29 family.</text>
</comment>
<dbReference type="Pfam" id="PF01120">
    <property type="entry name" value="Alpha_L_fucos"/>
    <property type="match status" value="1"/>
</dbReference>